<evidence type="ECO:0000313" key="3">
    <source>
        <dbReference type="Proteomes" id="UP000029443"/>
    </source>
</evidence>
<evidence type="ECO:0008006" key="4">
    <source>
        <dbReference type="Google" id="ProtNLM"/>
    </source>
</evidence>
<name>A0ABR4WI51_9GAMM</name>
<dbReference type="Proteomes" id="UP000029443">
    <property type="component" value="Unassembled WGS sequence"/>
</dbReference>
<sequence length="246" mass="26984">MLAGALMVAVSGAQAAFSATELAMMEADAWRARMGFHLLSIRGDNPEDRDALRQLLDDGERRVVKLKGQAEGEEVAQARAFNQAWDDLSKRALDNPLASLGYADYGAMSEMNTTTLAVAKLAEEADSTDKGSYLNIAELSVSMQRLASEYLALAAFPSAGMPTGTGLPPMDFALEAKAIDDQLENLKRHYASDTQASEVLAFVDQRWVFVRNTIPRMNENDANKVPYLFYRYASQVAEHIEELVAP</sequence>
<comment type="caution">
    <text evidence="2">The sequence shown here is derived from an EMBL/GenBank/DDBJ whole genome shotgun (WGS) entry which is preliminary data.</text>
</comment>
<feature type="signal peptide" evidence="1">
    <location>
        <begin position="1"/>
        <end position="15"/>
    </location>
</feature>
<keyword evidence="3" id="KW-1185">Reference proteome</keyword>
<accession>A0ABR4WI51</accession>
<protein>
    <recommendedName>
        <fullName evidence="4">NarX-like N-terminal domain-containing protein</fullName>
    </recommendedName>
</protein>
<keyword evidence="1" id="KW-0732">Signal</keyword>
<feature type="chain" id="PRO_5045635020" description="NarX-like N-terminal domain-containing protein" evidence="1">
    <location>
        <begin position="16"/>
        <end position="246"/>
    </location>
</feature>
<gene>
    <name evidence="2" type="ORF">T9A_00189</name>
</gene>
<organism evidence="2 3">
    <name type="scientific">Alcanivorax jadensis T9</name>
    <dbReference type="NCBI Taxonomy" id="1177181"/>
    <lineage>
        <taxon>Bacteria</taxon>
        <taxon>Pseudomonadati</taxon>
        <taxon>Pseudomonadota</taxon>
        <taxon>Gammaproteobacteria</taxon>
        <taxon>Oceanospirillales</taxon>
        <taxon>Alcanivoracaceae</taxon>
        <taxon>Alcanivorax</taxon>
    </lineage>
</organism>
<evidence type="ECO:0000256" key="1">
    <source>
        <dbReference type="SAM" id="SignalP"/>
    </source>
</evidence>
<dbReference type="EMBL" id="ARXU01000001">
    <property type="protein sequence ID" value="KGD62869.1"/>
    <property type="molecule type" value="Genomic_DNA"/>
</dbReference>
<evidence type="ECO:0000313" key="2">
    <source>
        <dbReference type="EMBL" id="KGD62869.1"/>
    </source>
</evidence>
<proteinExistence type="predicted"/>
<reference evidence="2 3" key="1">
    <citation type="submission" date="2012-09" db="EMBL/GenBank/DDBJ databases">
        <title>Genome Sequence of alkane-degrading Bacterium Alcanivorax jadensis T9.</title>
        <authorList>
            <person name="Lai Q."/>
            <person name="Shao Z."/>
        </authorList>
    </citation>
    <scope>NUCLEOTIDE SEQUENCE [LARGE SCALE GENOMIC DNA]</scope>
    <source>
        <strain evidence="2 3">T9</strain>
    </source>
</reference>